<dbReference type="EMBL" id="JACJVJ010000002">
    <property type="protein sequence ID" value="MBC2777776.1"/>
    <property type="molecule type" value="Genomic_DNA"/>
</dbReference>
<organism evidence="3 4">
    <name type="scientific">Parasphingopyxis marina</name>
    <dbReference type="NCBI Taxonomy" id="2761622"/>
    <lineage>
        <taxon>Bacteria</taxon>
        <taxon>Pseudomonadati</taxon>
        <taxon>Pseudomonadota</taxon>
        <taxon>Alphaproteobacteria</taxon>
        <taxon>Sphingomonadales</taxon>
        <taxon>Sphingomonadaceae</taxon>
        <taxon>Parasphingopyxis</taxon>
    </lineage>
</organism>
<reference evidence="3 4" key="1">
    <citation type="submission" date="2020-08" db="EMBL/GenBank/DDBJ databases">
        <title>Draft genome sequence of Parasphingopyxis sp. GrpM-11.</title>
        <authorList>
            <person name="Oh J."/>
            <person name="Roh D.-H."/>
        </authorList>
    </citation>
    <scope>NUCLEOTIDE SEQUENCE [LARGE SCALE GENOMIC DNA]</scope>
    <source>
        <strain evidence="3 4">GrpM-11</strain>
    </source>
</reference>
<dbReference type="InterPro" id="IPR018247">
    <property type="entry name" value="EF_Hand_1_Ca_BS"/>
</dbReference>
<keyword evidence="4" id="KW-1185">Reference proteome</keyword>
<accession>A0A842HXE6</accession>
<feature type="region of interest" description="Disordered" evidence="1">
    <location>
        <begin position="121"/>
        <end position="153"/>
    </location>
</feature>
<sequence length="153" mass="16974">MGRYIAGVISAMLLMLAGIFVWQGVAQQEAPPPPAPPPPEAPRYDPMAAGDPGRIGPPPPEATELTREQRRFYRYDRNRDTMITRAEMMASRTDAFRDLDSNGDNYLTFEEWAVRTSERFAGADSDGSGALTPAEFATTRQRRSASSRTRCNC</sequence>
<evidence type="ECO:0000313" key="3">
    <source>
        <dbReference type="EMBL" id="MBC2777776.1"/>
    </source>
</evidence>
<comment type="caution">
    <text evidence="3">The sequence shown here is derived from an EMBL/GenBank/DDBJ whole genome shotgun (WGS) entry which is preliminary data.</text>
</comment>
<proteinExistence type="predicted"/>
<evidence type="ECO:0000259" key="2">
    <source>
        <dbReference type="Pfam" id="PF13202"/>
    </source>
</evidence>
<evidence type="ECO:0000256" key="1">
    <source>
        <dbReference type="SAM" id="MobiDB-lite"/>
    </source>
</evidence>
<dbReference type="AlphaFoldDB" id="A0A842HXE6"/>
<dbReference type="Gene3D" id="1.10.238.10">
    <property type="entry name" value="EF-hand"/>
    <property type="match status" value="1"/>
</dbReference>
<dbReference type="Proteomes" id="UP000564378">
    <property type="component" value="Unassembled WGS sequence"/>
</dbReference>
<name>A0A842HXE6_9SPHN</name>
<dbReference type="GO" id="GO:0005509">
    <property type="term" value="F:calcium ion binding"/>
    <property type="evidence" value="ECO:0007669"/>
    <property type="project" value="InterPro"/>
</dbReference>
<dbReference type="Pfam" id="PF13202">
    <property type="entry name" value="EF-hand_5"/>
    <property type="match status" value="1"/>
</dbReference>
<gene>
    <name evidence="3" type="ORF">H6P80_09090</name>
</gene>
<dbReference type="InterPro" id="IPR002048">
    <property type="entry name" value="EF_hand_dom"/>
</dbReference>
<feature type="domain" description="EF-hand" evidence="2">
    <location>
        <begin position="94"/>
        <end position="112"/>
    </location>
</feature>
<feature type="region of interest" description="Disordered" evidence="1">
    <location>
        <begin position="27"/>
        <end position="71"/>
    </location>
</feature>
<dbReference type="InterPro" id="IPR011992">
    <property type="entry name" value="EF-hand-dom_pair"/>
</dbReference>
<evidence type="ECO:0000313" key="4">
    <source>
        <dbReference type="Proteomes" id="UP000564378"/>
    </source>
</evidence>
<dbReference type="PROSITE" id="PS00018">
    <property type="entry name" value="EF_HAND_1"/>
    <property type="match status" value="2"/>
</dbReference>
<protein>
    <recommendedName>
        <fullName evidence="2">EF-hand domain-containing protein</fullName>
    </recommendedName>
</protein>
<dbReference type="SUPFAM" id="SSF47473">
    <property type="entry name" value="EF-hand"/>
    <property type="match status" value="1"/>
</dbReference>
<dbReference type="RefSeq" id="WP_185801091.1">
    <property type="nucleotide sequence ID" value="NZ_JACJVJ010000002.1"/>
</dbReference>
<feature type="compositionally biased region" description="Pro residues" evidence="1">
    <location>
        <begin position="30"/>
        <end position="41"/>
    </location>
</feature>